<dbReference type="InterPro" id="IPR036047">
    <property type="entry name" value="F-box-like_dom_sf"/>
</dbReference>
<comment type="caution">
    <text evidence="2">The sequence shown here is derived from an EMBL/GenBank/DDBJ whole genome shotgun (WGS) entry which is preliminary data.</text>
</comment>
<evidence type="ECO:0000313" key="3">
    <source>
        <dbReference type="Proteomes" id="UP000518752"/>
    </source>
</evidence>
<feature type="region of interest" description="Disordered" evidence="1">
    <location>
        <begin position="1"/>
        <end position="21"/>
    </location>
</feature>
<name>A0A8H5GLA4_9AGAR</name>
<evidence type="ECO:0000313" key="2">
    <source>
        <dbReference type="EMBL" id="KAF5366866.1"/>
    </source>
</evidence>
<dbReference type="SUPFAM" id="SSF52047">
    <property type="entry name" value="RNI-like"/>
    <property type="match status" value="1"/>
</dbReference>
<dbReference type="SUPFAM" id="SSF81383">
    <property type="entry name" value="F-box domain"/>
    <property type="match status" value="1"/>
</dbReference>
<dbReference type="Gene3D" id="3.80.10.10">
    <property type="entry name" value="Ribonuclease Inhibitor"/>
    <property type="match status" value="1"/>
</dbReference>
<proteinExistence type="predicted"/>
<sequence>MIGKDRQAAGRARGPPPGPDACHTFSLFHHHDNRQSHQRMDPIADRDDTWLDTGHPEMRLHEHDEYRALLDLTSKLSESARASRFWSDKVQVTVWQEGNVFEDPDIFRTHHVRRFFDTIKGFLNGDLDLSGRHQTRLDELMPLWSAYFRDFCALKRAATVSIQEETYQWDPDTPTKRTVYTVDEKVWVEFRLKWKIPRFYGLTELVNKADQIAEAFLKSPCGPKIQQKCLLDLPAEILDYIMSFASLDRLRLLSATCKGLRQIGSRYIFETRLFCIRFPKFLKPPHKTPELEAKSRQEAILKVRQQFLEDIDFIHSRPDILQQTRTVSFINEIRGRDDYDEGENVPLFYDLVDEAILRTLRTLGASNNLQDLAISSHNVGPEFFHVISQFTHLHKLNLISCRFDDTLTPTFYSTASKIDSIRILQFAHHTTNEDQEVIGWYLLFLFPNLRLFNIFTPSGTSLVLSPPPVEIHHCGIFHKLRYLSLSEFYHLPSLATWIHASRSRGPISLTHLKIECKWGLPDAEVITLLESLRTAPLQALSLEGLQNGNLILFESIADCLPDLLGLTLIRRENFRQSTSKHCPWPYASWEYAPIFARFTRLEYFCWNYRLLGDYLASPVALLVFEKQADHENRRLKTPIEGGEEHEKDEEIDWDLWKHVHSSADEYGYDHAGRLFSAYCPTLKTIADFRGVHCAITRDEGGHIKYSSSDELPRARLDWDTLRGWGQLGYSIEDEIVAETDLEGGHVIAAVL</sequence>
<dbReference type="EMBL" id="JAACJN010000148">
    <property type="protein sequence ID" value="KAF5366866.1"/>
    <property type="molecule type" value="Genomic_DNA"/>
</dbReference>
<evidence type="ECO:0008006" key="4">
    <source>
        <dbReference type="Google" id="ProtNLM"/>
    </source>
</evidence>
<accession>A0A8H5GLA4</accession>
<reference evidence="2 3" key="1">
    <citation type="journal article" date="2020" name="ISME J.">
        <title>Uncovering the hidden diversity of litter-decomposition mechanisms in mushroom-forming fungi.</title>
        <authorList>
            <person name="Floudas D."/>
            <person name="Bentzer J."/>
            <person name="Ahren D."/>
            <person name="Johansson T."/>
            <person name="Persson P."/>
            <person name="Tunlid A."/>
        </authorList>
    </citation>
    <scope>NUCLEOTIDE SEQUENCE [LARGE SCALE GENOMIC DNA]</scope>
    <source>
        <strain evidence="2 3">CBS 406.79</strain>
    </source>
</reference>
<protein>
    <recommendedName>
        <fullName evidence="4">F-box domain-containing protein</fullName>
    </recommendedName>
</protein>
<keyword evidence="3" id="KW-1185">Reference proteome</keyword>
<dbReference type="InterPro" id="IPR032675">
    <property type="entry name" value="LRR_dom_sf"/>
</dbReference>
<organism evidence="2 3">
    <name type="scientific">Collybiopsis confluens</name>
    <dbReference type="NCBI Taxonomy" id="2823264"/>
    <lineage>
        <taxon>Eukaryota</taxon>
        <taxon>Fungi</taxon>
        <taxon>Dikarya</taxon>
        <taxon>Basidiomycota</taxon>
        <taxon>Agaricomycotina</taxon>
        <taxon>Agaricomycetes</taxon>
        <taxon>Agaricomycetidae</taxon>
        <taxon>Agaricales</taxon>
        <taxon>Marasmiineae</taxon>
        <taxon>Omphalotaceae</taxon>
        <taxon>Collybiopsis</taxon>
    </lineage>
</organism>
<dbReference type="Proteomes" id="UP000518752">
    <property type="component" value="Unassembled WGS sequence"/>
</dbReference>
<dbReference type="OrthoDB" id="3258311at2759"/>
<dbReference type="AlphaFoldDB" id="A0A8H5GLA4"/>
<evidence type="ECO:0000256" key="1">
    <source>
        <dbReference type="SAM" id="MobiDB-lite"/>
    </source>
</evidence>
<gene>
    <name evidence="2" type="ORF">D9757_011924</name>
</gene>